<organism evidence="1 2">
    <name type="scientific">Cirrhinus mrigala</name>
    <name type="common">Mrigala</name>
    <dbReference type="NCBI Taxonomy" id="683832"/>
    <lineage>
        <taxon>Eukaryota</taxon>
        <taxon>Metazoa</taxon>
        <taxon>Chordata</taxon>
        <taxon>Craniata</taxon>
        <taxon>Vertebrata</taxon>
        <taxon>Euteleostomi</taxon>
        <taxon>Actinopterygii</taxon>
        <taxon>Neopterygii</taxon>
        <taxon>Teleostei</taxon>
        <taxon>Ostariophysi</taxon>
        <taxon>Cypriniformes</taxon>
        <taxon>Cyprinidae</taxon>
        <taxon>Labeoninae</taxon>
        <taxon>Labeonini</taxon>
        <taxon>Cirrhinus</taxon>
    </lineage>
</organism>
<evidence type="ECO:0000313" key="1">
    <source>
        <dbReference type="EMBL" id="KAL0197374.1"/>
    </source>
</evidence>
<reference evidence="1 2" key="1">
    <citation type="submission" date="2024-05" db="EMBL/GenBank/DDBJ databases">
        <title>Genome sequencing and assembly of Indian major carp, Cirrhinus mrigala (Hamilton, 1822).</title>
        <authorList>
            <person name="Mohindra V."/>
            <person name="Chowdhury L.M."/>
            <person name="Lal K."/>
            <person name="Jena J.K."/>
        </authorList>
    </citation>
    <scope>NUCLEOTIDE SEQUENCE [LARGE SCALE GENOMIC DNA]</scope>
    <source>
        <strain evidence="1">CM1030</strain>
        <tissue evidence="1">Blood</tissue>
    </source>
</reference>
<dbReference type="Proteomes" id="UP001529510">
    <property type="component" value="Unassembled WGS sequence"/>
</dbReference>
<dbReference type="EMBL" id="JAMKFB020000003">
    <property type="protein sequence ID" value="KAL0197374.1"/>
    <property type="molecule type" value="Genomic_DNA"/>
</dbReference>
<accession>A0ABD0RFR8</accession>
<name>A0ABD0RFR8_CIRMR</name>
<feature type="non-terminal residue" evidence="1">
    <location>
        <position position="1"/>
    </location>
</feature>
<dbReference type="InterPro" id="IPR013320">
    <property type="entry name" value="ConA-like_dom_sf"/>
</dbReference>
<dbReference type="SUPFAM" id="SSF49899">
    <property type="entry name" value="Concanavalin A-like lectins/glucanases"/>
    <property type="match status" value="1"/>
</dbReference>
<dbReference type="AlphaFoldDB" id="A0ABD0RFR8"/>
<dbReference type="Gene3D" id="2.60.120.200">
    <property type="match status" value="1"/>
</dbReference>
<keyword evidence="2" id="KW-1185">Reference proteome</keyword>
<feature type="non-terminal residue" evidence="1">
    <location>
        <position position="78"/>
    </location>
</feature>
<comment type="caution">
    <text evidence="1">The sequence shown here is derived from an EMBL/GenBank/DDBJ whole genome shotgun (WGS) entry which is preliminary data.</text>
</comment>
<gene>
    <name evidence="1" type="ORF">M9458_005914</name>
</gene>
<protein>
    <submittedName>
        <fullName evidence="1">Uncharacterized protein</fullName>
    </submittedName>
</protein>
<proteinExistence type="predicted"/>
<evidence type="ECO:0000313" key="2">
    <source>
        <dbReference type="Proteomes" id="UP001529510"/>
    </source>
</evidence>
<sequence>KKMHYTCRDLLWKPMTFAGPNNYLQLPGFFRKNRLAVKFKFRSWDYTGLLMFTRFADDEGQVNVTLMQPGNKRLRFAA</sequence>